<evidence type="ECO:0000256" key="2">
    <source>
        <dbReference type="ARBA" id="ARBA00009124"/>
    </source>
</evidence>
<dbReference type="InterPro" id="IPR008991">
    <property type="entry name" value="Translation_prot_SH3-like_sf"/>
</dbReference>
<dbReference type="InterPro" id="IPR041991">
    <property type="entry name" value="Ribosomal_eL27_KOW"/>
</dbReference>
<keyword evidence="3" id="KW-0150">Chloroplast</keyword>
<gene>
    <name evidence="8" type="ORF">LDAN0321_LOCUS5595</name>
</gene>
<organism evidence="8">
    <name type="scientific">Leptocylindrus danicus</name>
    <dbReference type="NCBI Taxonomy" id="163516"/>
    <lineage>
        <taxon>Eukaryota</taxon>
        <taxon>Sar</taxon>
        <taxon>Stramenopiles</taxon>
        <taxon>Ochrophyta</taxon>
        <taxon>Bacillariophyta</taxon>
        <taxon>Coscinodiscophyceae</taxon>
        <taxon>Chaetocerotophycidae</taxon>
        <taxon>Leptocylindrales</taxon>
        <taxon>Leptocylindraceae</taxon>
        <taxon>Leptocylindrus</taxon>
    </lineage>
</organism>
<dbReference type="SMART" id="SM00739">
    <property type="entry name" value="KOW"/>
    <property type="match status" value="1"/>
</dbReference>
<dbReference type="GO" id="GO:0005840">
    <property type="term" value="C:ribosome"/>
    <property type="evidence" value="ECO:0007669"/>
    <property type="project" value="UniProtKB-KW"/>
</dbReference>
<keyword evidence="5" id="KW-0689">Ribosomal protein</keyword>
<accession>A0A7S2K6U1</accession>
<dbReference type="GO" id="GO:0009507">
    <property type="term" value="C:chloroplast"/>
    <property type="evidence" value="ECO:0007669"/>
    <property type="project" value="UniProtKB-SubCell"/>
</dbReference>
<dbReference type="GO" id="GO:1990904">
    <property type="term" value="C:ribonucleoprotein complex"/>
    <property type="evidence" value="ECO:0007669"/>
    <property type="project" value="UniProtKB-KW"/>
</dbReference>
<comment type="subcellular location">
    <subcellularLocation>
        <location evidence="1">Plastid</location>
        <location evidence="1">Chloroplast</location>
    </subcellularLocation>
</comment>
<feature type="domain" description="KOW" evidence="7">
    <location>
        <begin position="3"/>
        <end position="30"/>
    </location>
</feature>
<name>A0A7S2K6U1_9STRA</name>
<dbReference type="Pfam" id="PF01777">
    <property type="entry name" value="Ribosomal_L27e"/>
    <property type="match status" value="1"/>
</dbReference>
<comment type="similarity">
    <text evidence="2">Belongs to the eukaryotic ribosomal protein eL27 family.</text>
</comment>
<sequence>MAILKSGKVVIVLAGRHAGKKAIVVKSYDENATSEKFRFGHCLIAGIDKPARKVTKSMSKAKIEKRSKMKPFIKYINVRHIMPTRYTVDMELKKVVSGSGEELSVSESKIEVKKTLKKIFEDRYLNQNSNVTSEKKAAGSNYFFQRLRF</sequence>
<dbReference type="CDD" id="cd06090">
    <property type="entry name" value="KOW_RPL27"/>
    <property type="match status" value="1"/>
</dbReference>
<reference evidence="8" key="1">
    <citation type="submission" date="2021-01" db="EMBL/GenBank/DDBJ databases">
        <authorList>
            <person name="Corre E."/>
            <person name="Pelletier E."/>
            <person name="Niang G."/>
            <person name="Scheremetjew M."/>
            <person name="Finn R."/>
            <person name="Kale V."/>
            <person name="Holt S."/>
            <person name="Cochrane G."/>
            <person name="Meng A."/>
            <person name="Brown T."/>
            <person name="Cohen L."/>
        </authorList>
    </citation>
    <scope>NUCLEOTIDE SEQUENCE</scope>
    <source>
        <strain evidence="8">B650</strain>
    </source>
</reference>
<dbReference type="EMBL" id="HBGY01008868">
    <property type="protein sequence ID" value="CAD9566719.1"/>
    <property type="molecule type" value="Transcribed_RNA"/>
</dbReference>
<keyword evidence="6" id="KW-0687">Ribonucleoprotein</keyword>
<evidence type="ECO:0000256" key="3">
    <source>
        <dbReference type="ARBA" id="ARBA00022528"/>
    </source>
</evidence>
<dbReference type="AlphaFoldDB" id="A0A7S2K6U1"/>
<dbReference type="FunFam" id="2.30.30.770:FF:000002">
    <property type="entry name" value="60S ribosomal protein L27"/>
    <property type="match status" value="1"/>
</dbReference>
<dbReference type="SUPFAM" id="SSF50104">
    <property type="entry name" value="Translation proteins SH3-like domain"/>
    <property type="match status" value="1"/>
</dbReference>
<dbReference type="InterPro" id="IPR005824">
    <property type="entry name" value="KOW"/>
</dbReference>
<proteinExistence type="inferred from homology"/>
<dbReference type="InterPro" id="IPR038655">
    <property type="entry name" value="Ribosomal_eL27_sf"/>
</dbReference>
<dbReference type="GO" id="GO:0003735">
    <property type="term" value="F:structural constituent of ribosome"/>
    <property type="evidence" value="ECO:0007669"/>
    <property type="project" value="InterPro"/>
</dbReference>
<evidence type="ECO:0000256" key="6">
    <source>
        <dbReference type="ARBA" id="ARBA00023274"/>
    </source>
</evidence>
<evidence type="ECO:0000256" key="1">
    <source>
        <dbReference type="ARBA" id="ARBA00004229"/>
    </source>
</evidence>
<dbReference type="GO" id="GO:0006412">
    <property type="term" value="P:translation"/>
    <property type="evidence" value="ECO:0007669"/>
    <property type="project" value="InterPro"/>
</dbReference>
<protein>
    <recommendedName>
        <fullName evidence="7">KOW domain-containing protein</fullName>
    </recommendedName>
</protein>
<evidence type="ECO:0000259" key="7">
    <source>
        <dbReference type="SMART" id="SM00739"/>
    </source>
</evidence>
<keyword evidence="4" id="KW-0934">Plastid</keyword>
<dbReference type="PANTHER" id="PTHR10497">
    <property type="entry name" value="60S RIBOSOMAL PROTEIN L27"/>
    <property type="match status" value="1"/>
</dbReference>
<evidence type="ECO:0000313" key="8">
    <source>
        <dbReference type="EMBL" id="CAD9566719.1"/>
    </source>
</evidence>
<dbReference type="Pfam" id="PF00467">
    <property type="entry name" value="KOW"/>
    <property type="match status" value="1"/>
</dbReference>
<dbReference type="InterPro" id="IPR001141">
    <property type="entry name" value="Ribosomal_eL27"/>
</dbReference>
<evidence type="ECO:0000256" key="5">
    <source>
        <dbReference type="ARBA" id="ARBA00022980"/>
    </source>
</evidence>
<dbReference type="Gene3D" id="2.30.30.770">
    <property type="match status" value="1"/>
</dbReference>
<evidence type="ECO:0000256" key="4">
    <source>
        <dbReference type="ARBA" id="ARBA00022640"/>
    </source>
</evidence>